<organism evidence="2 3">
    <name type="scientific">Pristionchus mayeri</name>
    <dbReference type="NCBI Taxonomy" id="1317129"/>
    <lineage>
        <taxon>Eukaryota</taxon>
        <taxon>Metazoa</taxon>
        <taxon>Ecdysozoa</taxon>
        <taxon>Nematoda</taxon>
        <taxon>Chromadorea</taxon>
        <taxon>Rhabditida</taxon>
        <taxon>Rhabditina</taxon>
        <taxon>Diplogasteromorpha</taxon>
        <taxon>Diplogasteroidea</taxon>
        <taxon>Neodiplogasteridae</taxon>
        <taxon>Pristionchus</taxon>
    </lineage>
</organism>
<feature type="region of interest" description="Disordered" evidence="1">
    <location>
        <begin position="159"/>
        <end position="192"/>
    </location>
</feature>
<feature type="compositionally biased region" description="Polar residues" evidence="1">
    <location>
        <begin position="1"/>
        <end position="13"/>
    </location>
</feature>
<proteinExistence type="predicted"/>
<accession>A0AAN5D0F6</accession>
<evidence type="ECO:0000256" key="1">
    <source>
        <dbReference type="SAM" id="MobiDB-lite"/>
    </source>
</evidence>
<dbReference type="Proteomes" id="UP001328107">
    <property type="component" value="Unassembled WGS sequence"/>
</dbReference>
<feature type="region of interest" description="Disordered" evidence="1">
    <location>
        <begin position="1"/>
        <end position="101"/>
    </location>
</feature>
<keyword evidence="3" id="KW-1185">Reference proteome</keyword>
<feature type="non-terminal residue" evidence="2">
    <location>
        <position position="1"/>
    </location>
</feature>
<feature type="compositionally biased region" description="Basic residues" evidence="1">
    <location>
        <begin position="159"/>
        <end position="183"/>
    </location>
</feature>
<evidence type="ECO:0000313" key="3">
    <source>
        <dbReference type="Proteomes" id="UP001328107"/>
    </source>
</evidence>
<sequence>PGPLPSTSASTLNRLVPSTPSLTVSSTVTTSLSSSTSSKSSLTTPPSLSSPSTALSSIPSSPQSIIPSQTTSTARTTISDGSDPTKEQKTAPGPGRGATESTLSITLDTIYPTRETAMSRIRSSTTGHALAEERRWHLSRAPKRRRLLSEFRIRQRPAKKERRCRVSRHRLRKVSRSQSRHPARTATRLCSL</sequence>
<feature type="non-terminal residue" evidence="2">
    <location>
        <position position="192"/>
    </location>
</feature>
<gene>
    <name evidence="2" type="ORF">PMAYCL1PPCAC_24618</name>
</gene>
<dbReference type="AlphaFoldDB" id="A0AAN5D0F6"/>
<protein>
    <submittedName>
        <fullName evidence="2">Uncharacterized protein</fullName>
    </submittedName>
</protein>
<dbReference type="EMBL" id="BTRK01000005">
    <property type="protein sequence ID" value="GMR54423.1"/>
    <property type="molecule type" value="Genomic_DNA"/>
</dbReference>
<evidence type="ECO:0000313" key="2">
    <source>
        <dbReference type="EMBL" id="GMR54423.1"/>
    </source>
</evidence>
<comment type="caution">
    <text evidence="2">The sequence shown here is derived from an EMBL/GenBank/DDBJ whole genome shotgun (WGS) entry which is preliminary data.</text>
</comment>
<name>A0AAN5D0F6_9BILA</name>
<feature type="compositionally biased region" description="Low complexity" evidence="1">
    <location>
        <begin position="15"/>
        <end position="73"/>
    </location>
</feature>
<reference evidence="3" key="1">
    <citation type="submission" date="2022-10" db="EMBL/GenBank/DDBJ databases">
        <title>Genome assembly of Pristionchus species.</title>
        <authorList>
            <person name="Yoshida K."/>
            <person name="Sommer R.J."/>
        </authorList>
    </citation>
    <scope>NUCLEOTIDE SEQUENCE [LARGE SCALE GENOMIC DNA]</scope>
    <source>
        <strain evidence="3">RS5460</strain>
    </source>
</reference>